<evidence type="ECO:0000313" key="7">
    <source>
        <dbReference type="EMBL" id="CCI86937.1"/>
    </source>
</evidence>
<gene>
    <name evidence="7" type="ORF">BN52_00175</name>
    <name evidence="8" type="ORF">FC38_GL000488</name>
</gene>
<proteinExistence type="predicted"/>
<dbReference type="EMBL" id="CAKC01000043">
    <property type="protein sequence ID" value="CCI86937.1"/>
    <property type="molecule type" value="Genomic_DNA"/>
</dbReference>
<evidence type="ECO:0000256" key="1">
    <source>
        <dbReference type="ARBA" id="ARBA00022512"/>
    </source>
</evidence>
<evidence type="ECO:0000256" key="3">
    <source>
        <dbReference type="ARBA" id="ARBA00022729"/>
    </source>
</evidence>
<evidence type="ECO:0000313" key="10">
    <source>
        <dbReference type="Proteomes" id="UP000051521"/>
    </source>
</evidence>
<dbReference type="AlphaFoldDB" id="I7J2M3"/>
<dbReference type="PROSITE" id="PS50847">
    <property type="entry name" value="GRAM_POS_ANCHORING"/>
    <property type="match status" value="1"/>
</dbReference>
<keyword evidence="5" id="KW-0812">Transmembrane</keyword>
<feature type="domain" description="Gram-positive cocci surface proteins LPxTG" evidence="6">
    <location>
        <begin position="39"/>
        <end position="72"/>
    </location>
</feature>
<reference evidence="8 10" key="2">
    <citation type="journal article" date="2015" name="Genome Announc.">
        <title>Expanding the biotechnology potential of lactobacilli through comparative genomics of 213 strains and associated genera.</title>
        <authorList>
            <person name="Sun Z."/>
            <person name="Harris H.M."/>
            <person name="McCann A."/>
            <person name="Guo C."/>
            <person name="Argimon S."/>
            <person name="Zhang W."/>
            <person name="Yang X."/>
            <person name="Jeffery I.B."/>
            <person name="Cooney J.C."/>
            <person name="Kagawa T.F."/>
            <person name="Liu W."/>
            <person name="Song Y."/>
            <person name="Salvetti E."/>
            <person name="Wrobel A."/>
            <person name="Rasinkangas P."/>
            <person name="Parkhill J."/>
            <person name="Rea M.C."/>
            <person name="O'Sullivan O."/>
            <person name="Ritari J."/>
            <person name="Douillard F.P."/>
            <person name="Paul Ross R."/>
            <person name="Yang R."/>
            <person name="Briner A.E."/>
            <person name="Felis G.E."/>
            <person name="de Vos W.M."/>
            <person name="Barrangou R."/>
            <person name="Klaenhammer T.R."/>
            <person name="Caufield P.W."/>
            <person name="Cui Y."/>
            <person name="Zhang H."/>
            <person name="O'Toole P.W."/>
        </authorList>
    </citation>
    <scope>NUCLEOTIDE SEQUENCE [LARGE SCALE GENOMIC DNA]</scope>
    <source>
        <strain evidence="8 10">DSM 23908</strain>
    </source>
</reference>
<keyword evidence="4" id="KW-0572">Peptidoglycan-anchor</keyword>
<evidence type="ECO:0000313" key="9">
    <source>
        <dbReference type="Proteomes" id="UP000009326"/>
    </source>
</evidence>
<protein>
    <recommendedName>
        <fullName evidence="6">Gram-positive cocci surface proteins LPxTG domain-containing protein</fullName>
    </recommendedName>
</protein>
<dbReference type="RefSeq" id="WP_008473024.1">
    <property type="nucleotide sequence ID" value="NZ_AYZO01000016.1"/>
</dbReference>
<dbReference type="Proteomes" id="UP000051521">
    <property type="component" value="Unassembled WGS sequence"/>
</dbReference>
<evidence type="ECO:0000313" key="8">
    <source>
        <dbReference type="EMBL" id="KRN11876.1"/>
    </source>
</evidence>
<dbReference type="EMBL" id="AYZO01000016">
    <property type="protein sequence ID" value="KRN11876.1"/>
    <property type="molecule type" value="Genomic_DNA"/>
</dbReference>
<reference evidence="7 9" key="1">
    <citation type="submission" date="2012-06" db="EMBL/GenBank/DDBJ databases">
        <title>Draft genome sequence of Lactobacillus gigeriorum CRBIP 24.85T, isolated from chicken crop.</title>
        <authorList>
            <person name="Cousin S."/>
            <person name="Ma L."/>
            <person name="Creno S."/>
            <person name="Clermont D."/>
            <person name="Loux V."/>
            <person name="Bizet C."/>
            <person name="Bouchier C."/>
        </authorList>
    </citation>
    <scope>NUCLEOTIDE SEQUENCE [LARGE SCALE GENOMIC DNA]</scope>
    <source>
        <strain evidence="9">CRBIP 24.85T</strain>
        <strain evidence="7">Type strain: CRBIP 24.85</strain>
    </source>
</reference>
<keyword evidence="1" id="KW-0134">Cell wall</keyword>
<keyword evidence="3" id="KW-0732">Signal</keyword>
<dbReference type="STRING" id="1423751.FC38_GL000488"/>
<feature type="transmembrane region" description="Helical" evidence="5">
    <location>
        <begin position="48"/>
        <end position="67"/>
    </location>
</feature>
<dbReference type="Pfam" id="PF00746">
    <property type="entry name" value="Gram_pos_anchor"/>
    <property type="match status" value="1"/>
</dbReference>
<dbReference type="PATRIC" id="fig|1423751.3.peg.511"/>
<dbReference type="Proteomes" id="UP000009326">
    <property type="component" value="Unassembled WGS sequence"/>
</dbReference>
<evidence type="ECO:0000259" key="6">
    <source>
        <dbReference type="PROSITE" id="PS50847"/>
    </source>
</evidence>
<organism evidence="7 9">
    <name type="scientific">Lactobacillus gigeriorum DSM 23908 = CRBIP 24.85</name>
    <dbReference type="NCBI Taxonomy" id="1423751"/>
    <lineage>
        <taxon>Bacteria</taxon>
        <taxon>Bacillati</taxon>
        <taxon>Bacillota</taxon>
        <taxon>Bacilli</taxon>
        <taxon>Lactobacillales</taxon>
        <taxon>Lactobacillaceae</taxon>
        <taxon>Lactobacillus</taxon>
    </lineage>
</organism>
<keyword evidence="2" id="KW-0964">Secreted</keyword>
<evidence type="ECO:0000256" key="5">
    <source>
        <dbReference type="SAM" id="Phobius"/>
    </source>
</evidence>
<dbReference type="InterPro" id="IPR019931">
    <property type="entry name" value="LPXTG_anchor"/>
</dbReference>
<evidence type="ECO:0000256" key="2">
    <source>
        <dbReference type="ARBA" id="ARBA00022525"/>
    </source>
</evidence>
<evidence type="ECO:0000256" key="4">
    <source>
        <dbReference type="ARBA" id="ARBA00023088"/>
    </source>
</evidence>
<name>I7J2M3_9LACO</name>
<keyword evidence="5" id="KW-1133">Transmembrane helix</keyword>
<comment type="caution">
    <text evidence="7">The sequence shown here is derived from an EMBL/GenBank/DDBJ whole genome shotgun (WGS) entry which is preliminary data.</text>
</comment>
<keyword evidence="10" id="KW-1185">Reference proteome</keyword>
<sequence>MRTTSENRLSSIVVTLTDGRKINFGIPTHQVDNKAKQQLPQTSQKKNAVSVLGLLLGLAGLTGLFFTRKKED</sequence>
<dbReference type="NCBIfam" id="TIGR01167">
    <property type="entry name" value="LPXTG_anchor"/>
    <property type="match status" value="1"/>
</dbReference>
<accession>I7J2M3</accession>
<keyword evidence="5" id="KW-0472">Membrane</keyword>